<accession>A0A6G1FRQ4</accession>
<name>A0A6G1FRQ4_9PEZI</name>
<evidence type="ECO:0000313" key="1">
    <source>
        <dbReference type="EMBL" id="KAF1808371.1"/>
    </source>
</evidence>
<proteinExistence type="predicted"/>
<protein>
    <submittedName>
        <fullName evidence="1 3">Nucleotide-diphospho-sugar transferase</fullName>
    </submittedName>
</protein>
<dbReference type="InterPro" id="IPR050587">
    <property type="entry name" value="GNT1/Glycosyltrans_8"/>
</dbReference>
<dbReference type="GeneID" id="54422149"/>
<dbReference type="GO" id="GO:0016757">
    <property type="term" value="F:glycosyltransferase activity"/>
    <property type="evidence" value="ECO:0007669"/>
    <property type="project" value="InterPro"/>
</dbReference>
<dbReference type="Proteomes" id="UP000504638">
    <property type="component" value="Unplaced"/>
</dbReference>
<dbReference type="SUPFAM" id="SSF53448">
    <property type="entry name" value="Nucleotide-diphospho-sugar transferases"/>
    <property type="match status" value="1"/>
</dbReference>
<dbReference type="PANTHER" id="PTHR11183">
    <property type="entry name" value="GLYCOGENIN SUBFAMILY MEMBER"/>
    <property type="match status" value="1"/>
</dbReference>
<dbReference type="OrthoDB" id="3899915at2759"/>
<reference evidence="3" key="3">
    <citation type="submission" date="2025-04" db="UniProtKB">
        <authorList>
            <consortium name="RefSeq"/>
        </authorList>
    </citation>
    <scope>IDENTIFICATION</scope>
    <source>
        <strain evidence="3">CBS 781.70</strain>
    </source>
</reference>
<dbReference type="InterPro" id="IPR002495">
    <property type="entry name" value="Glyco_trans_8"/>
</dbReference>
<dbReference type="EMBL" id="ML975185">
    <property type="protein sequence ID" value="KAF1808371.1"/>
    <property type="molecule type" value="Genomic_DNA"/>
</dbReference>
<evidence type="ECO:0000313" key="3">
    <source>
        <dbReference type="RefSeq" id="XP_033530002.1"/>
    </source>
</evidence>
<sequence length="350" mass="39923">MMIANRSKFLLPGIIALALSVLLLAAFTKGPAYYNYNAVDPWNHLKGAPPTDLSVSTSPNSTNPLSPILVDRPHKKRVITTSVFTSSYVPLAMMLGYSIMKHNDLAAMEAEMVAMILKDDGQGNEGVTDNDVGYLMKAGWQLREVEPLDFEGTTVNESLILPHHRFNLNKLQIFRWTEYEKLLFIDADCAVRGDLSELFHMPGPFAAAPDVWFDILVDDKFNSGVMVLTPNLSIFQDMLQKLPAIHQPEDGDQAFLQVYWKFRYFGLPYRYNLNQVMFAHFRSEWDKLWDEAIIVHLTTHKPNPDPARWCLPPGEGTYNCEEWGPLGWYREYFTEMLHAFDLVGEIDVRG</sequence>
<keyword evidence="1 3" id="KW-0808">Transferase</keyword>
<dbReference type="Gene3D" id="3.90.550.10">
    <property type="entry name" value="Spore Coat Polysaccharide Biosynthesis Protein SpsA, Chain A"/>
    <property type="match status" value="1"/>
</dbReference>
<organism evidence="1">
    <name type="scientific">Eremomyces bilateralis CBS 781.70</name>
    <dbReference type="NCBI Taxonomy" id="1392243"/>
    <lineage>
        <taxon>Eukaryota</taxon>
        <taxon>Fungi</taxon>
        <taxon>Dikarya</taxon>
        <taxon>Ascomycota</taxon>
        <taxon>Pezizomycotina</taxon>
        <taxon>Dothideomycetes</taxon>
        <taxon>Dothideomycetes incertae sedis</taxon>
        <taxon>Eremomycetales</taxon>
        <taxon>Eremomycetaceae</taxon>
        <taxon>Eremomyces</taxon>
    </lineage>
</organism>
<dbReference type="InterPro" id="IPR029044">
    <property type="entry name" value="Nucleotide-diphossugar_trans"/>
</dbReference>
<dbReference type="Pfam" id="PF01501">
    <property type="entry name" value="Glyco_transf_8"/>
    <property type="match status" value="1"/>
</dbReference>
<keyword evidence="2" id="KW-1185">Reference proteome</keyword>
<gene>
    <name evidence="1 3" type="ORF">P152DRAFT_477400</name>
</gene>
<dbReference type="AlphaFoldDB" id="A0A6G1FRQ4"/>
<evidence type="ECO:0000313" key="2">
    <source>
        <dbReference type="Proteomes" id="UP000504638"/>
    </source>
</evidence>
<dbReference type="RefSeq" id="XP_033530002.1">
    <property type="nucleotide sequence ID" value="XM_033681579.1"/>
</dbReference>
<reference evidence="3" key="2">
    <citation type="submission" date="2020-04" db="EMBL/GenBank/DDBJ databases">
        <authorList>
            <consortium name="NCBI Genome Project"/>
        </authorList>
    </citation>
    <scope>NUCLEOTIDE SEQUENCE</scope>
    <source>
        <strain evidence="3">CBS 781.70</strain>
    </source>
</reference>
<reference evidence="1 3" key="1">
    <citation type="submission" date="2020-01" db="EMBL/GenBank/DDBJ databases">
        <authorList>
            <consortium name="DOE Joint Genome Institute"/>
            <person name="Haridas S."/>
            <person name="Albert R."/>
            <person name="Binder M."/>
            <person name="Bloem J."/>
            <person name="Labutti K."/>
            <person name="Salamov A."/>
            <person name="Andreopoulos B."/>
            <person name="Baker S.E."/>
            <person name="Barry K."/>
            <person name="Bills G."/>
            <person name="Bluhm B.H."/>
            <person name="Cannon C."/>
            <person name="Castanera R."/>
            <person name="Culley D.E."/>
            <person name="Daum C."/>
            <person name="Ezra D."/>
            <person name="Gonzalez J.B."/>
            <person name="Henrissat B."/>
            <person name="Kuo A."/>
            <person name="Liang C."/>
            <person name="Lipzen A."/>
            <person name="Lutzoni F."/>
            <person name="Magnuson J."/>
            <person name="Mondo S."/>
            <person name="Nolan M."/>
            <person name="Ohm R."/>
            <person name="Pangilinan J."/>
            <person name="Park H.-J."/>
            <person name="Ramirez L."/>
            <person name="Alfaro M."/>
            <person name="Sun H."/>
            <person name="Tritt A."/>
            <person name="Yoshinaga Y."/>
            <person name="Zwiers L.-H."/>
            <person name="Turgeon B.G."/>
            <person name="Goodwin S.B."/>
            <person name="Spatafora J.W."/>
            <person name="Crous P.W."/>
            <person name="Grigoriev I.V."/>
        </authorList>
    </citation>
    <scope>NUCLEOTIDE SEQUENCE</scope>
    <source>
        <strain evidence="1 3">CBS 781.70</strain>
    </source>
</reference>